<dbReference type="SUPFAM" id="SSF63825">
    <property type="entry name" value="YWTD domain"/>
    <property type="match status" value="1"/>
</dbReference>
<dbReference type="OMA" id="YSPWRTE"/>
<protein>
    <recommendedName>
        <fullName evidence="3">NHL repeat containing 3</fullName>
    </recommendedName>
</protein>
<dbReference type="InParanoid" id="A0A2I2ZN60"/>
<name>A0A2I2ZN60_GORGO</name>
<dbReference type="AlphaFoldDB" id="A0A2I2ZN60"/>
<dbReference type="Ensembl" id="ENSGGOT00000048458.1">
    <property type="protein sequence ID" value="ENSGGOP00000048454.1"/>
    <property type="gene ID" value="ENSGGOG00000043703.1"/>
</dbReference>
<sequence length="135" mass="15359">MARFWVCVAGAGFFLAFLVLHSRFCGSPVLRNFTFAVSWRTEKILYRLDVGWPKHPEYFTGTTFCVAVDSLNGLVYIGQRGDNIPKILVFTEDGYFLRAWNYTVDTPHGIFAASTLYEQSVWITDVGSGMYSNIY</sequence>
<dbReference type="GeneTree" id="ENSGT00940000173990"/>
<dbReference type="Bgee" id="ENSGGOG00000043703">
    <property type="expression patterns" value="Expressed in prefrontal cortex and 5 other cell types or tissues"/>
</dbReference>
<reference evidence="1 2" key="2">
    <citation type="journal article" date="2012" name="Nature">
        <title>Insights into hominid evolution from the gorilla genome sequence.</title>
        <authorList>
            <person name="Scally A."/>
            <person name="Dutheil J.Y."/>
            <person name="Hillier L.W."/>
            <person name="Jordan G.E."/>
            <person name="Goodhead I."/>
            <person name="Herrero J."/>
            <person name="Hobolth A."/>
            <person name="Lappalainen T."/>
            <person name="Mailund T."/>
            <person name="Marques-Bonet T."/>
            <person name="McCarthy S."/>
            <person name="Montgomery S.H."/>
            <person name="Schwalie P.C."/>
            <person name="Tang Y.A."/>
            <person name="Ward M.C."/>
            <person name="Xue Y."/>
            <person name="Yngvadottir B."/>
            <person name="Alkan C."/>
            <person name="Andersen L.N."/>
            <person name="Ayub Q."/>
            <person name="Ball E.V."/>
            <person name="Beal K."/>
            <person name="Bradley B.J."/>
            <person name="Chen Y."/>
            <person name="Clee C.M."/>
            <person name="Fitzgerald S."/>
            <person name="Graves T.A."/>
            <person name="Gu Y."/>
            <person name="Heath P."/>
            <person name="Heger A."/>
            <person name="Karakoc E."/>
            <person name="Kolb-Kokocinski A."/>
            <person name="Laird G.K."/>
            <person name="Lunter G."/>
            <person name="Meader S."/>
            <person name="Mort M."/>
            <person name="Mullikin J.C."/>
            <person name="Munch K."/>
            <person name="O'Connor T.D."/>
            <person name="Phillips A.D."/>
            <person name="Prado-Martinez J."/>
            <person name="Rogers A.S."/>
            <person name="Sajjadian S."/>
            <person name="Schmidt D."/>
            <person name="Shaw K."/>
            <person name="Simpson J.T."/>
            <person name="Stenson P.D."/>
            <person name="Turner D.J."/>
            <person name="Vigilant L."/>
            <person name="Vilella A.J."/>
            <person name="Whitener W."/>
            <person name="Zhu B."/>
            <person name="Cooper D.N."/>
            <person name="de Jong P."/>
            <person name="Dermitzakis E.T."/>
            <person name="Eichler E.E."/>
            <person name="Flicek P."/>
            <person name="Goldman N."/>
            <person name="Mundy N.I."/>
            <person name="Ning Z."/>
            <person name="Odom D.T."/>
            <person name="Ponting C.P."/>
            <person name="Quail M.A."/>
            <person name="Ryder O.A."/>
            <person name="Searle S.M."/>
            <person name="Warren W.C."/>
            <person name="Wilson R.K."/>
            <person name="Schierup M.H."/>
            <person name="Rogers J."/>
            <person name="Tyler-Smith C."/>
            <person name="Durbin R."/>
        </authorList>
    </citation>
    <scope>NUCLEOTIDE SEQUENCE [LARGE SCALE GENOMIC DNA]</scope>
</reference>
<evidence type="ECO:0008006" key="3">
    <source>
        <dbReference type="Google" id="ProtNLM"/>
    </source>
</evidence>
<reference evidence="1" key="4">
    <citation type="submission" date="2025-09" db="UniProtKB">
        <authorList>
            <consortium name="Ensembl"/>
        </authorList>
    </citation>
    <scope>IDENTIFICATION</scope>
</reference>
<evidence type="ECO:0000313" key="2">
    <source>
        <dbReference type="Proteomes" id="UP000001519"/>
    </source>
</evidence>
<dbReference type="Proteomes" id="UP000001519">
    <property type="component" value="Chromosome 13"/>
</dbReference>
<organism evidence="1 2">
    <name type="scientific">Gorilla gorilla gorilla</name>
    <name type="common">Western lowland gorilla</name>
    <dbReference type="NCBI Taxonomy" id="9595"/>
    <lineage>
        <taxon>Eukaryota</taxon>
        <taxon>Metazoa</taxon>
        <taxon>Chordata</taxon>
        <taxon>Craniata</taxon>
        <taxon>Vertebrata</taxon>
        <taxon>Euteleostomi</taxon>
        <taxon>Mammalia</taxon>
        <taxon>Eutheria</taxon>
        <taxon>Euarchontoglires</taxon>
        <taxon>Primates</taxon>
        <taxon>Haplorrhini</taxon>
        <taxon>Catarrhini</taxon>
        <taxon>Hominidae</taxon>
        <taxon>Gorilla</taxon>
    </lineage>
</organism>
<proteinExistence type="predicted"/>
<dbReference type="EMBL" id="CABD030088633">
    <property type="status" value="NOT_ANNOTATED_CDS"/>
    <property type="molecule type" value="Genomic_DNA"/>
</dbReference>
<accession>A0A2I2ZN60</accession>
<keyword evidence="2" id="KW-1185">Reference proteome</keyword>
<reference evidence="2" key="1">
    <citation type="submission" date="2011-05" db="EMBL/GenBank/DDBJ databases">
        <title>Insights into the evolution of the great apes provided by the gorilla genome.</title>
        <authorList>
            <person name="Scally A."/>
        </authorList>
    </citation>
    <scope>NUCLEOTIDE SEQUENCE [LARGE SCALE GENOMIC DNA]</scope>
</reference>
<reference evidence="1" key="3">
    <citation type="submission" date="2025-08" db="UniProtKB">
        <authorList>
            <consortium name="Ensembl"/>
        </authorList>
    </citation>
    <scope>IDENTIFICATION</scope>
</reference>
<evidence type="ECO:0000313" key="1">
    <source>
        <dbReference type="Ensembl" id="ENSGGOP00000048454.1"/>
    </source>
</evidence>